<dbReference type="InterPro" id="IPR013762">
    <property type="entry name" value="Integrase-like_cat_sf"/>
</dbReference>
<evidence type="ECO:0000256" key="5">
    <source>
        <dbReference type="PROSITE-ProRule" id="PRU01248"/>
    </source>
</evidence>
<dbReference type="Gene3D" id="1.10.150.130">
    <property type="match status" value="1"/>
</dbReference>
<dbReference type="Pfam" id="PF00589">
    <property type="entry name" value="Phage_integrase"/>
    <property type="match status" value="1"/>
</dbReference>
<accession>A0ABV6NI03</accession>
<dbReference type="Pfam" id="PF14659">
    <property type="entry name" value="Phage_int_SAM_3"/>
    <property type="match status" value="1"/>
</dbReference>
<dbReference type="PROSITE" id="PS51900">
    <property type="entry name" value="CB"/>
    <property type="match status" value="1"/>
</dbReference>
<organism evidence="8 9">
    <name type="scientific">Halalkalibacter alkalisediminis</name>
    <dbReference type="NCBI Taxonomy" id="935616"/>
    <lineage>
        <taxon>Bacteria</taxon>
        <taxon>Bacillati</taxon>
        <taxon>Bacillota</taxon>
        <taxon>Bacilli</taxon>
        <taxon>Bacillales</taxon>
        <taxon>Bacillaceae</taxon>
        <taxon>Halalkalibacter</taxon>
    </lineage>
</organism>
<keyword evidence="4" id="KW-0233">DNA recombination</keyword>
<dbReference type="PANTHER" id="PTHR30349:SF64">
    <property type="entry name" value="PROPHAGE INTEGRASE INTD-RELATED"/>
    <property type="match status" value="1"/>
</dbReference>
<evidence type="ECO:0000256" key="1">
    <source>
        <dbReference type="ARBA" id="ARBA00008857"/>
    </source>
</evidence>
<dbReference type="RefSeq" id="WP_273846959.1">
    <property type="nucleotide sequence ID" value="NZ_JAQQWT010000021.1"/>
</dbReference>
<keyword evidence="2" id="KW-0229">DNA integration</keyword>
<gene>
    <name evidence="8" type="ORF">ACFFH4_15450</name>
</gene>
<evidence type="ECO:0000259" key="7">
    <source>
        <dbReference type="PROSITE" id="PS51900"/>
    </source>
</evidence>
<evidence type="ECO:0000256" key="4">
    <source>
        <dbReference type="ARBA" id="ARBA00023172"/>
    </source>
</evidence>
<feature type="domain" description="Core-binding (CB)" evidence="7">
    <location>
        <begin position="64"/>
        <end position="146"/>
    </location>
</feature>
<keyword evidence="9" id="KW-1185">Reference proteome</keyword>
<dbReference type="Proteomes" id="UP001589833">
    <property type="component" value="Unassembled WGS sequence"/>
</dbReference>
<comment type="similarity">
    <text evidence="1">Belongs to the 'phage' integrase family.</text>
</comment>
<dbReference type="InterPro" id="IPR044068">
    <property type="entry name" value="CB"/>
</dbReference>
<dbReference type="SUPFAM" id="SSF56349">
    <property type="entry name" value="DNA breaking-rejoining enzymes"/>
    <property type="match status" value="1"/>
</dbReference>
<dbReference type="InterPro" id="IPR002104">
    <property type="entry name" value="Integrase_catalytic"/>
</dbReference>
<evidence type="ECO:0000256" key="3">
    <source>
        <dbReference type="ARBA" id="ARBA00023125"/>
    </source>
</evidence>
<dbReference type="InterPro" id="IPR010998">
    <property type="entry name" value="Integrase_recombinase_N"/>
</dbReference>
<name>A0ABV6NI03_9BACI</name>
<dbReference type="InterPro" id="IPR004107">
    <property type="entry name" value="Integrase_SAM-like_N"/>
</dbReference>
<proteinExistence type="inferred from homology"/>
<reference evidence="8 9" key="1">
    <citation type="submission" date="2024-09" db="EMBL/GenBank/DDBJ databases">
        <authorList>
            <person name="Sun Q."/>
            <person name="Mori K."/>
        </authorList>
    </citation>
    <scope>NUCLEOTIDE SEQUENCE [LARGE SCALE GENOMIC DNA]</scope>
    <source>
        <strain evidence="8 9">NCAIM B.02301</strain>
    </source>
</reference>
<keyword evidence="3 5" id="KW-0238">DNA-binding</keyword>
<comment type="caution">
    <text evidence="8">The sequence shown here is derived from an EMBL/GenBank/DDBJ whole genome shotgun (WGS) entry which is preliminary data.</text>
</comment>
<dbReference type="InterPro" id="IPR050090">
    <property type="entry name" value="Tyrosine_recombinase_XerCD"/>
</dbReference>
<dbReference type="PANTHER" id="PTHR30349">
    <property type="entry name" value="PHAGE INTEGRASE-RELATED"/>
    <property type="match status" value="1"/>
</dbReference>
<evidence type="ECO:0000313" key="8">
    <source>
        <dbReference type="EMBL" id="MFC0560399.1"/>
    </source>
</evidence>
<dbReference type="InterPro" id="IPR011010">
    <property type="entry name" value="DNA_brk_join_enz"/>
</dbReference>
<feature type="domain" description="Tyr recombinase" evidence="6">
    <location>
        <begin position="167"/>
        <end position="366"/>
    </location>
</feature>
<dbReference type="PROSITE" id="PS51898">
    <property type="entry name" value="TYR_RECOMBINASE"/>
    <property type="match status" value="1"/>
</dbReference>
<dbReference type="Gene3D" id="1.10.443.10">
    <property type="entry name" value="Intergrase catalytic core"/>
    <property type="match status" value="1"/>
</dbReference>
<evidence type="ECO:0000259" key="6">
    <source>
        <dbReference type="PROSITE" id="PS51898"/>
    </source>
</evidence>
<protein>
    <submittedName>
        <fullName evidence="8">Tyrosine-type recombinase/integrase</fullName>
    </submittedName>
</protein>
<evidence type="ECO:0000256" key="2">
    <source>
        <dbReference type="ARBA" id="ARBA00022908"/>
    </source>
</evidence>
<sequence length="372" mass="43251">MTGRITKDKKTNKYYYTIEIGTKESRKRKVKKNFKTKTEAKSALEIAMAELRKEEHGKESRKEWTLNGYFDYWLKTYAKSSTAPNTFRGYEGIIRVHLKPDLGHIKLHELTVIQIQDYYTDKLEQVSAQSVKHHHRLLCKMLNDAIDWEFLTKNVALKAKPPKPERFNPTFYSKEELNRLFEAATASTVYHPIIFTGGHTGARLGELRALQWEDIDFNARKVSINKSAYMDKDGKTQIRDLTKGKKDRTIIIGKSLMVFLKTHFERYQEMKTLLGDTFNPNYLVFFNAMGDYIKPRELHRAYKNAIKRAGLKDARFHDLRHSHATVLLTKNVHPKIVSERLGHSKPSITLEIYSHATSSLQEEAAHVFDEDE</sequence>
<evidence type="ECO:0000313" key="9">
    <source>
        <dbReference type="Proteomes" id="UP001589833"/>
    </source>
</evidence>
<dbReference type="EMBL" id="JBHLTR010000026">
    <property type="protein sequence ID" value="MFC0560399.1"/>
    <property type="molecule type" value="Genomic_DNA"/>
</dbReference>
<dbReference type="CDD" id="cd01189">
    <property type="entry name" value="INT_ICEBs1_C_like"/>
    <property type="match status" value="1"/>
</dbReference>